<evidence type="ECO:0000313" key="1">
    <source>
        <dbReference type="EMBL" id="KAK9228127.1"/>
    </source>
</evidence>
<sequence length="110" mass="12390">MAHKNDVDLWAKKAPELVELSEPWLISVIRPLPCRCACMAVKTQNFALRSSWQHRLTIDFERIIGLATPNCTEMCQQPITMLIVSVSNSSPLATSELFHIHISIGLTKFV</sequence>
<accession>A0AAP0MYX3</accession>
<organism evidence="1 2">
    <name type="scientific">Citrus x changshan-huyou</name>
    <dbReference type="NCBI Taxonomy" id="2935761"/>
    <lineage>
        <taxon>Eukaryota</taxon>
        <taxon>Viridiplantae</taxon>
        <taxon>Streptophyta</taxon>
        <taxon>Embryophyta</taxon>
        <taxon>Tracheophyta</taxon>
        <taxon>Spermatophyta</taxon>
        <taxon>Magnoliopsida</taxon>
        <taxon>eudicotyledons</taxon>
        <taxon>Gunneridae</taxon>
        <taxon>Pentapetalae</taxon>
        <taxon>rosids</taxon>
        <taxon>malvids</taxon>
        <taxon>Sapindales</taxon>
        <taxon>Rutaceae</taxon>
        <taxon>Aurantioideae</taxon>
        <taxon>Citrus</taxon>
    </lineage>
</organism>
<gene>
    <name evidence="1" type="ORF">WN944_021075</name>
</gene>
<dbReference type="AlphaFoldDB" id="A0AAP0MYX3"/>
<protein>
    <submittedName>
        <fullName evidence="1">Uncharacterized protein</fullName>
    </submittedName>
</protein>
<evidence type="ECO:0000313" key="2">
    <source>
        <dbReference type="Proteomes" id="UP001428341"/>
    </source>
</evidence>
<keyword evidence="2" id="KW-1185">Reference proteome</keyword>
<comment type="caution">
    <text evidence="1">The sequence shown here is derived from an EMBL/GenBank/DDBJ whole genome shotgun (WGS) entry which is preliminary data.</text>
</comment>
<proteinExistence type="predicted"/>
<name>A0AAP0MYX3_9ROSI</name>
<reference evidence="1 2" key="1">
    <citation type="submission" date="2024-05" db="EMBL/GenBank/DDBJ databases">
        <title>Haplotype-resolved chromosome-level genome assembly of Huyou (Citrus changshanensis).</title>
        <authorList>
            <person name="Miao C."/>
            <person name="Chen W."/>
            <person name="Wu Y."/>
            <person name="Wang L."/>
            <person name="Zhao S."/>
            <person name="Grierson D."/>
            <person name="Xu C."/>
            <person name="Chen K."/>
        </authorList>
    </citation>
    <scope>NUCLEOTIDE SEQUENCE [LARGE SCALE GENOMIC DNA]</scope>
    <source>
        <strain evidence="1">01-14</strain>
        <tissue evidence="1">Leaf</tissue>
    </source>
</reference>
<dbReference type="EMBL" id="JBCGBO010000001">
    <property type="protein sequence ID" value="KAK9228127.1"/>
    <property type="molecule type" value="Genomic_DNA"/>
</dbReference>
<dbReference type="Proteomes" id="UP001428341">
    <property type="component" value="Unassembled WGS sequence"/>
</dbReference>